<dbReference type="Gene3D" id="3.30.565.10">
    <property type="entry name" value="Histidine kinase-like ATPase, C-terminal domain"/>
    <property type="match status" value="1"/>
</dbReference>
<feature type="region of interest" description="Disordered" evidence="1">
    <location>
        <begin position="169"/>
        <end position="190"/>
    </location>
</feature>
<evidence type="ECO:0000256" key="1">
    <source>
        <dbReference type="SAM" id="MobiDB-lite"/>
    </source>
</evidence>
<accession>A0ABP6C2X9</accession>
<sequence length="190" mass="20160">MKASPEFTDDDTELPGWVWALPRGPGCAGYARSVLAEALTTFGVDRATVGDARLMVSELVTNAHQHAADYGPHELWLYLGERSATHVPSAGRADPPVTREVRCAVFDGNADARLPGYSWTSGDCGRGLSIVRELSEGRWGVLHTVSRLGPPVPGKAVWFAVPAPFGAATFLDPSGPRPTTDDAPPEPDAA</sequence>
<dbReference type="PANTHER" id="PTHR35526:SF3">
    <property type="entry name" value="ANTI-SIGMA-F FACTOR RSBW"/>
    <property type="match status" value="1"/>
</dbReference>
<dbReference type="RefSeq" id="WP_344542301.1">
    <property type="nucleotide sequence ID" value="NZ_BAAATD010000004.1"/>
</dbReference>
<dbReference type="SUPFAM" id="SSF55874">
    <property type="entry name" value="ATPase domain of HSP90 chaperone/DNA topoisomerase II/histidine kinase"/>
    <property type="match status" value="1"/>
</dbReference>
<keyword evidence="3" id="KW-1185">Reference proteome</keyword>
<evidence type="ECO:0000313" key="2">
    <source>
        <dbReference type="EMBL" id="GAA2599507.1"/>
    </source>
</evidence>
<protein>
    <recommendedName>
        <fullName evidence="4">ATP-binding protein</fullName>
    </recommendedName>
</protein>
<dbReference type="Proteomes" id="UP001501509">
    <property type="component" value="Unassembled WGS sequence"/>
</dbReference>
<name>A0ABP6C2X9_9ACTN</name>
<dbReference type="EMBL" id="BAAATD010000004">
    <property type="protein sequence ID" value="GAA2599507.1"/>
    <property type="molecule type" value="Genomic_DNA"/>
</dbReference>
<gene>
    <name evidence="2" type="ORF">GCM10010411_36370</name>
</gene>
<comment type="caution">
    <text evidence="2">The sequence shown here is derived from an EMBL/GenBank/DDBJ whole genome shotgun (WGS) entry which is preliminary data.</text>
</comment>
<evidence type="ECO:0000313" key="3">
    <source>
        <dbReference type="Proteomes" id="UP001501509"/>
    </source>
</evidence>
<dbReference type="PANTHER" id="PTHR35526">
    <property type="entry name" value="ANTI-SIGMA-F FACTOR RSBW-RELATED"/>
    <property type="match status" value="1"/>
</dbReference>
<proteinExistence type="predicted"/>
<organism evidence="2 3">
    <name type="scientific">Actinomadura fulvescens</name>
    <dbReference type="NCBI Taxonomy" id="46160"/>
    <lineage>
        <taxon>Bacteria</taxon>
        <taxon>Bacillati</taxon>
        <taxon>Actinomycetota</taxon>
        <taxon>Actinomycetes</taxon>
        <taxon>Streptosporangiales</taxon>
        <taxon>Thermomonosporaceae</taxon>
        <taxon>Actinomadura</taxon>
    </lineage>
</organism>
<evidence type="ECO:0008006" key="4">
    <source>
        <dbReference type="Google" id="ProtNLM"/>
    </source>
</evidence>
<dbReference type="InterPro" id="IPR050267">
    <property type="entry name" value="Anti-sigma-factor_SerPK"/>
</dbReference>
<dbReference type="InterPro" id="IPR036890">
    <property type="entry name" value="HATPase_C_sf"/>
</dbReference>
<reference evidence="3" key="1">
    <citation type="journal article" date="2019" name="Int. J. Syst. Evol. Microbiol.">
        <title>The Global Catalogue of Microorganisms (GCM) 10K type strain sequencing project: providing services to taxonomists for standard genome sequencing and annotation.</title>
        <authorList>
            <consortium name="The Broad Institute Genomics Platform"/>
            <consortium name="The Broad Institute Genome Sequencing Center for Infectious Disease"/>
            <person name="Wu L."/>
            <person name="Ma J."/>
        </authorList>
    </citation>
    <scope>NUCLEOTIDE SEQUENCE [LARGE SCALE GENOMIC DNA]</scope>
    <source>
        <strain evidence="3">JCM 6833</strain>
    </source>
</reference>